<feature type="coiled-coil region" evidence="1">
    <location>
        <begin position="100"/>
        <end position="148"/>
    </location>
</feature>
<proteinExistence type="predicted"/>
<protein>
    <recommendedName>
        <fullName evidence="4">Viral A-type inclusion protein</fullName>
    </recommendedName>
</protein>
<keyword evidence="1" id="KW-0175">Coiled coil</keyword>
<evidence type="ECO:0000313" key="2">
    <source>
        <dbReference type="EMBL" id="TYP72806.1"/>
    </source>
</evidence>
<sequence length="148" mass="17262">MTKLSNLVFILTALLLTYSCDSLSKEEEAFDKKMQEIIDVHDEVMPKMGEMSALIKNLESKIDTTNATRNYKQAQQNLKDGYDFMMEWMSDFSQKFPHDDKNKELSNEELNVKMKILEQEEVEVKELRDQINSSIQNAKSVLKITEEE</sequence>
<dbReference type="AlphaFoldDB" id="A0A5S5C307"/>
<dbReference type="OrthoDB" id="1436925at2"/>
<comment type="caution">
    <text evidence="2">The sequence shown here is derived from an EMBL/GenBank/DDBJ whole genome shotgun (WGS) entry which is preliminary data.</text>
</comment>
<dbReference type="Proteomes" id="UP000324376">
    <property type="component" value="Unassembled WGS sequence"/>
</dbReference>
<evidence type="ECO:0000313" key="3">
    <source>
        <dbReference type="Proteomes" id="UP000324376"/>
    </source>
</evidence>
<accession>A0A5S5C307</accession>
<gene>
    <name evidence="2" type="ORF">BD809_10654</name>
</gene>
<keyword evidence="3" id="KW-1185">Reference proteome</keyword>
<organism evidence="2 3">
    <name type="scientific">Aquimarina intermedia</name>
    <dbReference type="NCBI Taxonomy" id="350814"/>
    <lineage>
        <taxon>Bacteria</taxon>
        <taxon>Pseudomonadati</taxon>
        <taxon>Bacteroidota</taxon>
        <taxon>Flavobacteriia</taxon>
        <taxon>Flavobacteriales</taxon>
        <taxon>Flavobacteriaceae</taxon>
        <taxon>Aquimarina</taxon>
    </lineage>
</organism>
<evidence type="ECO:0008006" key="4">
    <source>
        <dbReference type="Google" id="ProtNLM"/>
    </source>
</evidence>
<dbReference type="RefSeq" id="WP_148782843.1">
    <property type="nucleotide sequence ID" value="NZ_VNHU01000006.1"/>
</dbReference>
<reference evidence="2 3" key="1">
    <citation type="submission" date="2019-07" db="EMBL/GenBank/DDBJ databases">
        <title>Genomic Encyclopedia of Archaeal and Bacterial Type Strains, Phase II (KMG-II): from individual species to whole genera.</title>
        <authorList>
            <person name="Goeker M."/>
        </authorList>
    </citation>
    <scope>NUCLEOTIDE SEQUENCE [LARGE SCALE GENOMIC DNA]</scope>
    <source>
        <strain evidence="2 3">DSM 17527</strain>
    </source>
</reference>
<evidence type="ECO:0000256" key="1">
    <source>
        <dbReference type="SAM" id="Coils"/>
    </source>
</evidence>
<name>A0A5S5C307_9FLAO</name>
<dbReference type="PROSITE" id="PS51257">
    <property type="entry name" value="PROKAR_LIPOPROTEIN"/>
    <property type="match status" value="1"/>
</dbReference>
<dbReference type="EMBL" id="VNHU01000006">
    <property type="protein sequence ID" value="TYP72806.1"/>
    <property type="molecule type" value="Genomic_DNA"/>
</dbReference>